<dbReference type="EMBL" id="GBXM01086637">
    <property type="protein sequence ID" value="JAH21940.1"/>
    <property type="molecule type" value="Transcribed_RNA"/>
</dbReference>
<reference evidence="1" key="2">
    <citation type="journal article" date="2015" name="Fish Shellfish Immunol.">
        <title>Early steps in the European eel (Anguilla anguilla)-Vibrio vulnificus interaction in the gills: Role of the RtxA13 toxin.</title>
        <authorList>
            <person name="Callol A."/>
            <person name="Pajuelo D."/>
            <person name="Ebbesson L."/>
            <person name="Teles M."/>
            <person name="MacKenzie S."/>
            <person name="Amaro C."/>
        </authorList>
    </citation>
    <scope>NUCLEOTIDE SEQUENCE</scope>
</reference>
<reference evidence="1" key="1">
    <citation type="submission" date="2014-11" db="EMBL/GenBank/DDBJ databases">
        <authorList>
            <person name="Amaro Gonzalez C."/>
        </authorList>
    </citation>
    <scope>NUCLEOTIDE SEQUENCE</scope>
</reference>
<organism evidence="1">
    <name type="scientific">Anguilla anguilla</name>
    <name type="common">European freshwater eel</name>
    <name type="synonym">Muraena anguilla</name>
    <dbReference type="NCBI Taxonomy" id="7936"/>
    <lineage>
        <taxon>Eukaryota</taxon>
        <taxon>Metazoa</taxon>
        <taxon>Chordata</taxon>
        <taxon>Craniata</taxon>
        <taxon>Vertebrata</taxon>
        <taxon>Euteleostomi</taxon>
        <taxon>Actinopterygii</taxon>
        <taxon>Neopterygii</taxon>
        <taxon>Teleostei</taxon>
        <taxon>Anguilliformes</taxon>
        <taxon>Anguillidae</taxon>
        <taxon>Anguilla</taxon>
    </lineage>
</organism>
<sequence>MIKMLSVQLAYHKKYTSLSQLCKWSHLISDPRRLF</sequence>
<protein>
    <submittedName>
        <fullName evidence="1">Uncharacterized protein</fullName>
    </submittedName>
</protein>
<accession>A0A0E9R0D7</accession>
<evidence type="ECO:0000313" key="1">
    <source>
        <dbReference type="EMBL" id="JAH21940.1"/>
    </source>
</evidence>
<name>A0A0E9R0D7_ANGAN</name>
<proteinExistence type="predicted"/>
<dbReference type="AlphaFoldDB" id="A0A0E9R0D7"/>